<name>A0A382DJ05_9ZZZZ</name>
<dbReference type="Gene3D" id="3.90.550.10">
    <property type="entry name" value="Spore Coat Polysaccharide Biosynthesis Protein SpsA, Chain A"/>
    <property type="match status" value="1"/>
</dbReference>
<evidence type="ECO:0000313" key="5">
    <source>
        <dbReference type="EMBL" id="SVB37597.1"/>
    </source>
</evidence>
<dbReference type="GO" id="GO:0016020">
    <property type="term" value="C:membrane"/>
    <property type="evidence" value="ECO:0007669"/>
    <property type="project" value="GOC"/>
</dbReference>
<feature type="domain" description="Glycosyltransferase 2-like" evidence="4">
    <location>
        <begin position="10"/>
        <end position="180"/>
    </location>
</feature>
<dbReference type="GO" id="GO:0009247">
    <property type="term" value="P:glycolipid biosynthetic process"/>
    <property type="evidence" value="ECO:0007669"/>
    <property type="project" value="TreeGrafter"/>
</dbReference>
<accession>A0A382DJ05</accession>
<gene>
    <name evidence="5" type="ORF">METZ01_LOCUS190451</name>
</gene>
<evidence type="ECO:0000256" key="2">
    <source>
        <dbReference type="ARBA" id="ARBA00022676"/>
    </source>
</evidence>
<dbReference type="InterPro" id="IPR029044">
    <property type="entry name" value="Nucleotide-diphossugar_trans"/>
</dbReference>
<reference evidence="5" key="1">
    <citation type="submission" date="2018-05" db="EMBL/GenBank/DDBJ databases">
        <authorList>
            <person name="Lanie J.A."/>
            <person name="Ng W.-L."/>
            <person name="Kazmierczak K.M."/>
            <person name="Andrzejewski T.M."/>
            <person name="Davidsen T.M."/>
            <person name="Wayne K.J."/>
            <person name="Tettelin H."/>
            <person name="Glass J.I."/>
            <person name="Rusch D."/>
            <person name="Podicherti R."/>
            <person name="Tsui H.-C.T."/>
            <person name="Winkler M.E."/>
        </authorList>
    </citation>
    <scope>NUCLEOTIDE SEQUENCE</scope>
</reference>
<proteinExistence type="inferred from homology"/>
<sequence length="254" mass="28119">MDANGVPVYVVVPTYNEAQSILVLLEEIFDLGIENIHVLIVDDNSPDSTAKVARRYAYNNGFSVAILDRPTKKGLGTAYVEGFKEVIQGLDGEEGFIVQMDADMSHSPSYLPSMIDLLANNDVVVGSRYCQGGGSDEKWSLYRKGLSAGGNWAIQFISGLKVNDCTSGFKVFKSQVLKDICWDEIHCSGFGFQIEIAMQCESLGFTIQEYPIIFNDRVSGDSKMSTAIVLEAIFKIIFGRFKNFKIIKFMKPST</sequence>
<keyword evidence="3" id="KW-0808">Transferase</keyword>
<dbReference type="InterPro" id="IPR039528">
    <property type="entry name" value="DPM1-like"/>
</dbReference>
<dbReference type="EMBL" id="UINC01039305">
    <property type="protein sequence ID" value="SVB37597.1"/>
    <property type="molecule type" value="Genomic_DNA"/>
</dbReference>
<dbReference type="PANTHER" id="PTHR43398:SF1">
    <property type="entry name" value="DOLICHOL-PHOSPHATE MANNOSYLTRANSFERASE SUBUNIT 1"/>
    <property type="match status" value="1"/>
</dbReference>
<comment type="similarity">
    <text evidence="1">Belongs to the glycosyltransferase 2 family.</text>
</comment>
<dbReference type="InterPro" id="IPR001173">
    <property type="entry name" value="Glyco_trans_2-like"/>
</dbReference>
<dbReference type="AlphaFoldDB" id="A0A382DJ05"/>
<dbReference type="SUPFAM" id="SSF53448">
    <property type="entry name" value="Nucleotide-diphospho-sugar transferases"/>
    <property type="match status" value="1"/>
</dbReference>
<dbReference type="FunFam" id="3.90.550.10:FF:000122">
    <property type="entry name" value="Dolichol-phosphate mannosyltransferase subunit 1"/>
    <property type="match status" value="1"/>
</dbReference>
<dbReference type="PANTHER" id="PTHR43398">
    <property type="entry name" value="DOLICHOL-PHOSPHATE MANNOSYLTRANSFERASE SUBUNIT 1"/>
    <property type="match status" value="1"/>
</dbReference>
<protein>
    <recommendedName>
        <fullName evidence="4">Glycosyltransferase 2-like domain-containing protein</fullName>
    </recommendedName>
</protein>
<organism evidence="5">
    <name type="scientific">marine metagenome</name>
    <dbReference type="NCBI Taxonomy" id="408172"/>
    <lineage>
        <taxon>unclassified sequences</taxon>
        <taxon>metagenomes</taxon>
        <taxon>ecological metagenomes</taxon>
    </lineage>
</organism>
<evidence type="ECO:0000256" key="3">
    <source>
        <dbReference type="ARBA" id="ARBA00022679"/>
    </source>
</evidence>
<dbReference type="CDD" id="cd06442">
    <property type="entry name" value="DPM1_like"/>
    <property type="match status" value="1"/>
</dbReference>
<evidence type="ECO:0000259" key="4">
    <source>
        <dbReference type="Pfam" id="PF00535"/>
    </source>
</evidence>
<dbReference type="Pfam" id="PF00535">
    <property type="entry name" value="Glycos_transf_2"/>
    <property type="match status" value="1"/>
</dbReference>
<keyword evidence="2" id="KW-0328">Glycosyltransferase</keyword>
<evidence type="ECO:0000256" key="1">
    <source>
        <dbReference type="ARBA" id="ARBA00006739"/>
    </source>
</evidence>
<dbReference type="GO" id="GO:0004582">
    <property type="term" value="F:dolichyl-phosphate beta-D-mannosyltransferase activity"/>
    <property type="evidence" value="ECO:0007669"/>
    <property type="project" value="InterPro"/>
</dbReference>